<accession>A0A1E1MKQ4</accession>
<dbReference type="EMBL" id="FJVC01000391">
    <property type="protein sequence ID" value="CZT49646.1"/>
    <property type="molecule type" value="Genomic_DNA"/>
</dbReference>
<proteinExistence type="predicted"/>
<keyword evidence="2" id="KW-1185">Reference proteome</keyword>
<protein>
    <submittedName>
        <fullName evidence="1">Uncharacterized protein</fullName>
    </submittedName>
</protein>
<dbReference type="AlphaFoldDB" id="A0A1E1MKQ4"/>
<reference evidence="2" key="1">
    <citation type="submission" date="2016-03" db="EMBL/GenBank/DDBJ databases">
        <authorList>
            <person name="Guldener U."/>
        </authorList>
    </citation>
    <scope>NUCLEOTIDE SEQUENCE [LARGE SCALE GENOMIC DNA]</scope>
</reference>
<organism evidence="1 2">
    <name type="scientific">Rhynchosporium secalis</name>
    <name type="common">Barley scald fungus</name>
    <dbReference type="NCBI Taxonomy" id="38038"/>
    <lineage>
        <taxon>Eukaryota</taxon>
        <taxon>Fungi</taxon>
        <taxon>Dikarya</taxon>
        <taxon>Ascomycota</taxon>
        <taxon>Pezizomycotina</taxon>
        <taxon>Leotiomycetes</taxon>
        <taxon>Helotiales</taxon>
        <taxon>Ploettnerulaceae</taxon>
        <taxon>Rhynchosporium</taxon>
    </lineage>
</organism>
<name>A0A1E1MKQ4_RHYSE</name>
<sequence>MELVVPTFTLSKFSQTTRTSSNSLSFSYVHLDHRSILPTTHIQPSPPGASRFYHCNVNFDPRLQLATSGERRVDTWAFRMAISS</sequence>
<gene>
    <name evidence="1" type="ORF">RSE6_10524</name>
</gene>
<dbReference type="Proteomes" id="UP000177625">
    <property type="component" value="Unassembled WGS sequence"/>
</dbReference>
<evidence type="ECO:0000313" key="2">
    <source>
        <dbReference type="Proteomes" id="UP000177625"/>
    </source>
</evidence>
<evidence type="ECO:0000313" key="1">
    <source>
        <dbReference type="EMBL" id="CZT49646.1"/>
    </source>
</evidence>